<organism evidence="2 3">
    <name type="scientific">Streptomyces alboniger</name>
    <dbReference type="NCBI Taxonomy" id="132473"/>
    <lineage>
        <taxon>Bacteria</taxon>
        <taxon>Bacillati</taxon>
        <taxon>Actinomycetota</taxon>
        <taxon>Actinomycetes</taxon>
        <taxon>Kitasatosporales</taxon>
        <taxon>Streptomycetaceae</taxon>
        <taxon>Streptomyces</taxon>
        <taxon>Streptomyces aurantiacus group</taxon>
    </lineage>
</organism>
<gene>
    <name evidence="2" type="ORF">CP975_20395</name>
</gene>
<name>A0A5J6HRU7_STRAD</name>
<evidence type="ECO:0000313" key="2">
    <source>
        <dbReference type="EMBL" id="QEV19545.1"/>
    </source>
</evidence>
<protein>
    <recommendedName>
        <fullName evidence="4">WXG100 family type VII secretion target</fullName>
    </recommendedName>
</protein>
<evidence type="ECO:0000313" key="3">
    <source>
        <dbReference type="Proteomes" id="UP000326553"/>
    </source>
</evidence>
<sequence>MSRESDCREDVRKLKQYADELERSLDNVQTLCGTDTWKGPKSERFRREFAGHKKQIKDAVANARAAIDRALKRVEKEEEEKKKSGAGK</sequence>
<proteinExistence type="predicted"/>
<evidence type="ECO:0008006" key="4">
    <source>
        <dbReference type="Google" id="ProtNLM"/>
    </source>
</evidence>
<accession>A0A5J6HRU7</accession>
<keyword evidence="1" id="KW-0175">Coiled coil</keyword>
<dbReference type="KEGG" id="salw:CP975_20395"/>
<dbReference type="Gene3D" id="1.10.287.1060">
    <property type="entry name" value="ESAT-6-like"/>
    <property type="match status" value="1"/>
</dbReference>
<dbReference type="InterPro" id="IPR029013">
    <property type="entry name" value="HP0062-like_sf"/>
</dbReference>
<dbReference type="AlphaFoldDB" id="A0A5J6HRU7"/>
<evidence type="ECO:0000256" key="1">
    <source>
        <dbReference type="SAM" id="Coils"/>
    </source>
</evidence>
<dbReference type="EMBL" id="CP023695">
    <property type="protein sequence ID" value="QEV19545.1"/>
    <property type="molecule type" value="Genomic_DNA"/>
</dbReference>
<feature type="coiled-coil region" evidence="1">
    <location>
        <begin position="11"/>
        <end position="80"/>
    </location>
</feature>
<keyword evidence="3" id="KW-1185">Reference proteome</keyword>
<dbReference type="RefSeq" id="WP_030792443.1">
    <property type="nucleotide sequence ID" value="NZ_CP023695.1"/>
</dbReference>
<dbReference type="OrthoDB" id="5244663at2"/>
<reference evidence="2 3" key="1">
    <citation type="submission" date="2017-09" db="EMBL/GenBank/DDBJ databases">
        <authorList>
            <person name="Lee N."/>
            <person name="Cho B.-K."/>
        </authorList>
    </citation>
    <scope>NUCLEOTIDE SEQUENCE [LARGE SCALE GENOMIC DNA]</scope>
    <source>
        <strain evidence="2 3">ATCC 12461</strain>
    </source>
</reference>
<dbReference type="SUPFAM" id="SSF158414">
    <property type="entry name" value="HP0062-like"/>
    <property type="match status" value="1"/>
</dbReference>
<dbReference type="Proteomes" id="UP000326553">
    <property type="component" value="Chromosome"/>
</dbReference>